<dbReference type="AlphaFoldDB" id="A0A8T0G2A9"/>
<protein>
    <recommendedName>
        <fullName evidence="5">Methyltransferase-like protein 2</fullName>
    </recommendedName>
</protein>
<dbReference type="PANTHER" id="PTHR12829">
    <property type="entry name" value="N6-ADENOSINE-METHYLTRANSFERASE"/>
    <property type="match status" value="1"/>
</dbReference>
<evidence type="ECO:0000256" key="2">
    <source>
        <dbReference type="SAM" id="MobiDB-lite"/>
    </source>
</evidence>
<feature type="region of interest" description="Disordered" evidence="2">
    <location>
        <begin position="69"/>
        <end position="96"/>
    </location>
</feature>
<gene>
    <name evidence="3" type="ORF">KC19_12G008000</name>
</gene>
<comment type="similarity">
    <text evidence="1">Belongs to the MT-A70-like family.</text>
</comment>
<evidence type="ECO:0000313" key="3">
    <source>
        <dbReference type="EMBL" id="KAG0553393.1"/>
    </source>
</evidence>
<dbReference type="Pfam" id="PF05063">
    <property type="entry name" value="MT-A70"/>
    <property type="match status" value="1"/>
</dbReference>
<dbReference type="EMBL" id="CM026433">
    <property type="protein sequence ID" value="KAG0553393.1"/>
    <property type="molecule type" value="Genomic_DNA"/>
</dbReference>
<name>A0A8T0G2A9_CERPU</name>
<evidence type="ECO:0000313" key="4">
    <source>
        <dbReference type="Proteomes" id="UP000822688"/>
    </source>
</evidence>
<dbReference type="InterPro" id="IPR007757">
    <property type="entry name" value="MT-A70-like"/>
</dbReference>
<accession>A0A8T0G2A9</accession>
<reference evidence="3" key="1">
    <citation type="submission" date="2020-06" db="EMBL/GenBank/DDBJ databases">
        <title>WGS assembly of Ceratodon purpureus strain R40.</title>
        <authorList>
            <person name="Carey S.B."/>
            <person name="Jenkins J."/>
            <person name="Shu S."/>
            <person name="Lovell J.T."/>
            <person name="Sreedasyam A."/>
            <person name="Maumus F."/>
            <person name="Tiley G.P."/>
            <person name="Fernandez-Pozo N."/>
            <person name="Barry K."/>
            <person name="Chen C."/>
            <person name="Wang M."/>
            <person name="Lipzen A."/>
            <person name="Daum C."/>
            <person name="Saski C.A."/>
            <person name="Payton A.C."/>
            <person name="Mcbreen J.C."/>
            <person name="Conrad R.E."/>
            <person name="Kollar L.M."/>
            <person name="Olsson S."/>
            <person name="Huttunen S."/>
            <person name="Landis J.B."/>
            <person name="Wickett N.J."/>
            <person name="Johnson M.G."/>
            <person name="Rensing S.A."/>
            <person name="Grimwood J."/>
            <person name="Schmutz J."/>
            <person name="Mcdaniel S.F."/>
        </authorList>
    </citation>
    <scope>NUCLEOTIDE SEQUENCE</scope>
    <source>
        <strain evidence="3">R40</strain>
    </source>
</reference>
<keyword evidence="4" id="KW-1185">Reference proteome</keyword>
<dbReference type="PANTHER" id="PTHR12829:SF4">
    <property type="entry name" value="N(6)-ADENINE-SPECIFIC METHYLTRANSFERASE METTL4"/>
    <property type="match status" value="1"/>
</dbReference>
<evidence type="ECO:0008006" key="5">
    <source>
        <dbReference type="Google" id="ProtNLM"/>
    </source>
</evidence>
<sequence length="442" mass="49413">MEAASEAMDSEAEAEAEAVEVALQSGLVVLRGKNAAFMDPVRVLNAGYEAHHVRSDRYYARTFFTSTVEPVPGDADGEESRKRKRKRKVYTPNAKEAVAESRHQEVRSVILEAHEAFQKTVAPFLRKHIVFSDDDNCIASPSKSWTVPQKPTVEEGELNFVELAALWQAPLYEISFLESIDGQFGCEEEDPGTTALFNTVFENSSATSKAAQCGGCKYLLPKLSKFLISDIPELHQLIPGVSGDGFNLMVIDPPWENKSVHRKALYPTLPNRYLLSLPVKQLGHTDGALVALWITNREKLRHFAETELFPAWGVSLAAVWYWLKVTAEGTMVSPLDLDHHKPYECLLLGYLPSKGGLSSEEENVPSLDSRGRVDLPDKYVLMSIPGDHSRKPALKSILSKYIPRQGHGEKGLELFARELNAGWTSWGNEPLRFQHLSYFCER</sequence>
<comment type="caution">
    <text evidence="3">The sequence shown here is derived from an EMBL/GenBank/DDBJ whole genome shotgun (WGS) entry which is preliminary data.</text>
</comment>
<organism evidence="3 4">
    <name type="scientific">Ceratodon purpureus</name>
    <name type="common">Fire moss</name>
    <name type="synonym">Dicranum purpureum</name>
    <dbReference type="NCBI Taxonomy" id="3225"/>
    <lineage>
        <taxon>Eukaryota</taxon>
        <taxon>Viridiplantae</taxon>
        <taxon>Streptophyta</taxon>
        <taxon>Embryophyta</taxon>
        <taxon>Bryophyta</taxon>
        <taxon>Bryophytina</taxon>
        <taxon>Bryopsida</taxon>
        <taxon>Dicranidae</taxon>
        <taxon>Pseudoditrichales</taxon>
        <taxon>Ditrichaceae</taxon>
        <taxon>Ceratodon</taxon>
    </lineage>
</organism>
<evidence type="ECO:0000256" key="1">
    <source>
        <dbReference type="PROSITE-ProRule" id="PRU00489"/>
    </source>
</evidence>
<dbReference type="PROSITE" id="PS51143">
    <property type="entry name" value="MT_A70"/>
    <property type="match status" value="1"/>
</dbReference>
<dbReference type="Proteomes" id="UP000822688">
    <property type="component" value="Chromosome 12"/>
</dbReference>
<dbReference type="GO" id="GO:0008168">
    <property type="term" value="F:methyltransferase activity"/>
    <property type="evidence" value="ECO:0007669"/>
    <property type="project" value="TreeGrafter"/>
</dbReference>
<dbReference type="GO" id="GO:0005634">
    <property type="term" value="C:nucleus"/>
    <property type="evidence" value="ECO:0007669"/>
    <property type="project" value="TreeGrafter"/>
</dbReference>
<proteinExistence type="inferred from homology"/>